<keyword evidence="3 5" id="KW-0479">Metal-binding</keyword>
<accession>A0A9J7BLL9</accession>
<dbReference type="Pfam" id="PF03918">
    <property type="entry name" value="CcmH"/>
    <property type="match status" value="1"/>
</dbReference>
<name>A0A9J7BLL9_9BACT</name>
<dbReference type="Proteomes" id="UP001059380">
    <property type="component" value="Chromosome"/>
</dbReference>
<feature type="domain" description="CcmH/CycL/Ccl2/NrfF N-terminal" evidence="6">
    <location>
        <begin position="32"/>
        <end position="134"/>
    </location>
</feature>
<keyword evidence="5" id="KW-0472">Membrane</keyword>
<keyword evidence="2 5" id="KW-0349">Heme</keyword>
<comment type="function">
    <text evidence="5">Possible subunit of a heme lyase.</text>
</comment>
<dbReference type="AlphaFoldDB" id="A0A9J7BLL9"/>
<reference evidence="7" key="1">
    <citation type="submission" date="2021-04" db="EMBL/GenBank/DDBJ databases">
        <title>Phylogenetic analysis of Acidobacteriaceae.</title>
        <authorList>
            <person name="Qiu L."/>
            <person name="Zhang Q."/>
        </authorList>
    </citation>
    <scope>NUCLEOTIDE SEQUENCE</scope>
    <source>
        <strain evidence="7">DSM 25168</strain>
    </source>
</reference>
<sequence length="169" mass="17879">MKALGRTSFWMKGAQALLLAVAVCFALGASDAGSRFTDLGHRLMCTCGCSQMLGECNHVGCPESDRMRGELRDDIASNMGDQEILNAFSSKYGVTVLAAPTTHGFNLVAWIAPFAVLLAATFGVVLLVRHWTVGKTALAGVPGGTETITPEMAALREKIRRETGADGGF</sequence>
<proteinExistence type="inferred from homology"/>
<dbReference type="KEGG" id="orp:MOP44_23620"/>
<keyword evidence="5" id="KW-0812">Transmembrane</keyword>
<evidence type="ECO:0000313" key="7">
    <source>
        <dbReference type="EMBL" id="UWZ83543.1"/>
    </source>
</evidence>
<evidence type="ECO:0000313" key="8">
    <source>
        <dbReference type="Proteomes" id="UP001059380"/>
    </source>
</evidence>
<feature type="signal peptide" evidence="5">
    <location>
        <begin position="1"/>
        <end position="28"/>
    </location>
</feature>
<gene>
    <name evidence="7" type="ORF">MOP44_23620</name>
</gene>
<organism evidence="7 8">
    <name type="scientific">Occallatibacter riparius</name>
    <dbReference type="NCBI Taxonomy" id="1002689"/>
    <lineage>
        <taxon>Bacteria</taxon>
        <taxon>Pseudomonadati</taxon>
        <taxon>Acidobacteriota</taxon>
        <taxon>Terriglobia</taxon>
        <taxon>Terriglobales</taxon>
        <taxon>Acidobacteriaceae</taxon>
        <taxon>Occallatibacter</taxon>
    </lineage>
</organism>
<evidence type="ECO:0000256" key="5">
    <source>
        <dbReference type="RuleBase" id="RU364112"/>
    </source>
</evidence>
<keyword evidence="5" id="KW-1133">Transmembrane helix</keyword>
<comment type="similarity">
    <text evidence="1 5">Belongs to the CcmH/CycL/Ccl2/NrfF family.</text>
</comment>
<dbReference type="EMBL" id="CP093313">
    <property type="protein sequence ID" value="UWZ83543.1"/>
    <property type="molecule type" value="Genomic_DNA"/>
</dbReference>
<keyword evidence="8" id="KW-1185">Reference proteome</keyword>
<dbReference type="InterPro" id="IPR005616">
    <property type="entry name" value="CcmH/CycL/Ccl2/NrfF_N"/>
</dbReference>
<feature type="chain" id="PRO_5039961891" description="Cytochrome c-type biogenesis protein" evidence="5">
    <location>
        <begin position="29"/>
        <end position="169"/>
    </location>
</feature>
<dbReference type="Gene3D" id="1.10.8.640">
    <property type="entry name" value="Cytochrome C biogenesis protein"/>
    <property type="match status" value="1"/>
</dbReference>
<evidence type="ECO:0000256" key="3">
    <source>
        <dbReference type="ARBA" id="ARBA00022723"/>
    </source>
</evidence>
<keyword evidence="5" id="KW-0732">Signal</keyword>
<dbReference type="GO" id="GO:0046872">
    <property type="term" value="F:metal ion binding"/>
    <property type="evidence" value="ECO:0007669"/>
    <property type="project" value="UniProtKB-KW"/>
</dbReference>
<dbReference type="RefSeq" id="WP_260792878.1">
    <property type="nucleotide sequence ID" value="NZ_CP093313.1"/>
</dbReference>
<evidence type="ECO:0000256" key="4">
    <source>
        <dbReference type="ARBA" id="ARBA00023004"/>
    </source>
</evidence>
<keyword evidence="4 5" id="KW-0408">Iron</keyword>
<dbReference type="CDD" id="cd16378">
    <property type="entry name" value="CcmH_N"/>
    <property type="match status" value="1"/>
</dbReference>
<dbReference type="InterPro" id="IPR038297">
    <property type="entry name" value="CcmH/CycL/NrfF/Ccl2_sf"/>
</dbReference>
<evidence type="ECO:0000259" key="6">
    <source>
        <dbReference type="Pfam" id="PF03918"/>
    </source>
</evidence>
<evidence type="ECO:0000256" key="1">
    <source>
        <dbReference type="ARBA" id="ARBA00010342"/>
    </source>
</evidence>
<protein>
    <recommendedName>
        <fullName evidence="5">Cytochrome c-type biogenesis protein</fullName>
    </recommendedName>
</protein>
<evidence type="ECO:0000256" key="2">
    <source>
        <dbReference type="ARBA" id="ARBA00022617"/>
    </source>
</evidence>
<feature type="transmembrane region" description="Helical" evidence="5">
    <location>
        <begin position="107"/>
        <end position="128"/>
    </location>
</feature>